<protein>
    <submittedName>
        <fullName evidence="1">Uncharacterized protein</fullName>
    </submittedName>
</protein>
<dbReference type="Proteomes" id="UP001497382">
    <property type="component" value="Unassembled WGS sequence"/>
</dbReference>
<keyword evidence="2" id="KW-1185">Reference proteome</keyword>
<gene>
    <name evidence="1" type="ORF">LARSCL_LOCUS2976</name>
</gene>
<name>A0AAV1Z3Z1_9ARAC</name>
<comment type="caution">
    <text evidence="1">The sequence shown here is derived from an EMBL/GenBank/DDBJ whole genome shotgun (WGS) entry which is preliminary data.</text>
</comment>
<sequence>MLGHKIQLLVHFYRNRFGILFYFCLPSSGESRDVISASSSGRLE</sequence>
<proteinExistence type="predicted"/>
<reference evidence="1 2" key="1">
    <citation type="submission" date="2024-04" db="EMBL/GenBank/DDBJ databases">
        <authorList>
            <person name="Rising A."/>
            <person name="Reimegard J."/>
            <person name="Sonavane S."/>
            <person name="Akerstrom W."/>
            <person name="Nylinder S."/>
            <person name="Hedman E."/>
            <person name="Kallberg Y."/>
        </authorList>
    </citation>
    <scope>NUCLEOTIDE SEQUENCE [LARGE SCALE GENOMIC DNA]</scope>
</reference>
<evidence type="ECO:0000313" key="2">
    <source>
        <dbReference type="Proteomes" id="UP001497382"/>
    </source>
</evidence>
<accession>A0AAV1Z3Z1</accession>
<dbReference type="AlphaFoldDB" id="A0AAV1Z3Z1"/>
<dbReference type="EMBL" id="CAXIEN010000022">
    <property type="protein sequence ID" value="CAL1266212.1"/>
    <property type="molecule type" value="Genomic_DNA"/>
</dbReference>
<evidence type="ECO:0000313" key="1">
    <source>
        <dbReference type="EMBL" id="CAL1266212.1"/>
    </source>
</evidence>
<organism evidence="1 2">
    <name type="scientific">Larinioides sclopetarius</name>
    <dbReference type="NCBI Taxonomy" id="280406"/>
    <lineage>
        <taxon>Eukaryota</taxon>
        <taxon>Metazoa</taxon>
        <taxon>Ecdysozoa</taxon>
        <taxon>Arthropoda</taxon>
        <taxon>Chelicerata</taxon>
        <taxon>Arachnida</taxon>
        <taxon>Araneae</taxon>
        <taxon>Araneomorphae</taxon>
        <taxon>Entelegynae</taxon>
        <taxon>Araneoidea</taxon>
        <taxon>Araneidae</taxon>
        <taxon>Larinioides</taxon>
    </lineage>
</organism>